<evidence type="ECO:0000256" key="3">
    <source>
        <dbReference type="ARBA" id="ARBA00022490"/>
    </source>
</evidence>
<evidence type="ECO:0000313" key="7">
    <source>
        <dbReference type="EMBL" id="MCY1712718.1"/>
    </source>
</evidence>
<reference evidence="7 8" key="1">
    <citation type="submission" date="2022-11" db="EMBL/GenBank/DDBJ databases">
        <authorList>
            <person name="Caiyu Z."/>
        </authorList>
    </citation>
    <scope>NUCLEOTIDE SEQUENCE [LARGE SCALE GENOMIC DNA]</scope>
    <source>
        <strain evidence="7 8">YR-4</strain>
    </source>
</reference>
<evidence type="ECO:0000256" key="2">
    <source>
        <dbReference type="ARBA" id="ARBA00011738"/>
    </source>
</evidence>
<dbReference type="Proteomes" id="UP001082703">
    <property type="component" value="Unassembled WGS sequence"/>
</dbReference>
<dbReference type="InterPro" id="IPR038390">
    <property type="entry name" value="Metal_Tscrpt_repr_sf"/>
</dbReference>
<accession>A0ABT4BRH9</accession>
<dbReference type="EMBL" id="JAPOHA010000001">
    <property type="protein sequence ID" value="MCY1712718.1"/>
    <property type="molecule type" value="Genomic_DNA"/>
</dbReference>
<organism evidence="7 8">
    <name type="scientific">Caproiciproducens galactitolivorans</name>
    <dbReference type="NCBI Taxonomy" id="642589"/>
    <lineage>
        <taxon>Bacteria</taxon>
        <taxon>Bacillati</taxon>
        <taxon>Bacillota</taxon>
        <taxon>Clostridia</taxon>
        <taxon>Eubacteriales</taxon>
        <taxon>Acutalibacteraceae</taxon>
        <taxon>Caproiciproducens</taxon>
    </lineage>
</organism>
<sequence>MKADKTKITRLLKTARGQLDGLLKMVEDDRYCIDISNQLMATQAILRKANCEIMHAHLNSCVREAFEEGDSLRTQEKLDEIMEMMDKLSK</sequence>
<comment type="subunit">
    <text evidence="2">Homodimer.</text>
</comment>
<dbReference type="InterPro" id="IPR003735">
    <property type="entry name" value="Metal_Tscrpt_repr"/>
</dbReference>
<evidence type="ECO:0000256" key="6">
    <source>
        <dbReference type="ARBA" id="ARBA00041544"/>
    </source>
</evidence>
<name>A0ABT4BRH9_9FIRM</name>
<comment type="subcellular location">
    <subcellularLocation>
        <location evidence="1">Cytoplasm</location>
    </subcellularLocation>
</comment>
<dbReference type="Gene3D" id="1.20.58.1000">
    <property type="entry name" value="Metal-sensitive repressor, helix protomer"/>
    <property type="match status" value="1"/>
</dbReference>
<proteinExistence type="predicted"/>
<dbReference type="Pfam" id="PF02583">
    <property type="entry name" value="Trns_repr_metal"/>
    <property type="match status" value="1"/>
</dbReference>
<evidence type="ECO:0000256" key="1">
    <source>
        <dbReference type="ARBA" id="ARBA00004496"/>
    </source>
</evidence>
<comment type="caution">
    <text evidence="7">The sequence shown here is derived from an EMBL/GenBank/DDBJ whole genome shotgun (WGS) entry which is preliminary data.</text>
</comment>
<dbReference type="RefSeq" id="WP_268056728.1">
    <property type="nucleotide sequence ID" value="NZ_JAPOHA010000001.1"/>
</dbReference>
<evidence type="ECO:0000256" key="5">
    <source>
        <dbReference type="ARBA" id="ARBA00039938"/>
    </source>
</evidence>
<dbReference type="PANTHER" id="PTHR33677">
    <property type="entry name" value="TRANSCRIPTIONAL REPRESSOR FRMR-RELATED"/>
    <property type="match status" value="1"/>
</dbReference>
<evidence type="ECO:0000313" key="8">
    <source>
        <dbReference type="Proteomes" id="UP001082703"/>
    </source>
</evidence>
<dbReference type="PANTHER" id="PTHR33677:SF4">
    <property type="entry name" value="COPPER-SENSING TRANSCRIPTIONAL REPRESSOR CSOR"/>
    <property type="match status" value="1"/>
</dbReference>
<evidence type="ECO:0000256" key="4">
    <source>
        <dbReference type="ARBA" id="ARBA00022723"/>
    </source>
</evidence>
<keyword evidence="3" id="KW-0963">Cytoplasm</keyword>
<protein>
    <recommendedName>
        <fullName evidence="5">Copper-sensing transcriptional repressor CsoR</fullName>
    </recommendedName>
    <alternativeName>
        <fullName evidence="6">Copper-sensitive operon repressor</fullName>
    </alternativeName>
</protein>
<keyword evidence="4" id="KW-0479">Metal-binding</keyword>
<dbReference type="CDD" id="cd10159">
    <property type="entry name" value="CsoR-like_DUF156_2"/>
    <property type="match status" value="1"/>
</dbReference>
<keyword evidence="8" id="KW-1185">Reference proteome</keyword>
<gene>
    <name evidence="7" type="ORF">OUY18_00400</name>
</gene>